<sequence length="469" mass="51363">MLAGLSALLGLGADREADLGVKAKLSSPGWPGLRTGCHVTKQRSGKSMRFQAADMPPMCNAVLFGDAGDLAALVASLRGLPEMDKHTMGGRCEHQTRDMEHFMTSQVGMRQLSGQCFVQGVKAFELKTPLAELPADRTLSFACQRRPADATFSMSVAEVAEWQASYQAFYASDMYVGEEGKACLRKALSGQSSCGDEAFRMKFVVRISKNPVLMRFDGRLISREADDCHAGEVHLVSVCGVDFAGRKHDVADVTTYIRNWRQVYRTAEEGNLVVRHGRDFVPTGKKGFLDRSLLLRDLKKMARLRLRAQDAVGVQVAVEVGIGLGVFAGDAVGIGARVRLLSAQALREVLEEERFEHIRLVVVSLPVFRPNDNFQHFRKVFENGTYKGATPVMLMDQDMHAIAISAAAAGFSVGELNPADSHGVFGEYWQNLGPGTEEKLALTTCGLLTQHHAVNPWVLDASRYTPMDV</sequence>
<dbReference type="EMBL" id="HBGW01060145">
    <property type="protein sequence ID" value="CAD9602041.1"/>
    <property type="molecule type" value="Transcribed_RNA"/>
</dbReference>
<gene>
    <name evidence="1" type="ORF">BRAN1462_LOCUS38285</name>
</gene>
<reference evidence="1" key="1">
    <citation type="submission" date="2021-01" db="EMBL/GenBank/DDBJ databases">
        <authorList>
            <person name="Corre E."/>
            <person name="Pelletier E."/>
            <person name="Niang G."/>
            <person name="Scheremetjew M."/>
            <person name="Finn R."/>
            <person name="Kale V."/>
            <person name="Holt S."/>
            <person name="Cochrane G."/>
            <person name="Meng A."/>
            <person name="Brown T."/>
            <person name="Cohen L."/>
        </authorList>
    </citation>
    <scope>NUCLEOTIDE SEQUENCE</scope>
    <source>
        <strain evidence="1">RCC3387</strain>
    </source>
</reference>
<accession>A0A7S2PJQ4</accession>
<evidence type="ECO:0000313" key="1">
    <source>
        <dbReference type="EMBL" id="CAD9602041.1"/>
    </source>
</evidence>
<dbReference type="AlphaFoldDB" id="A0A7S2PJQ4"/>
<protein>
    <submittedName>
        <fullName evidence="1">Uncharacterized protein</fullName>
    </submittedName>
</protein>
<proteinExistence type="predicted"/>
<name>A0A7S2PJQ4_9DINO</name>
<organism evidence="1">
    <name type="scientific">Zooxanthella nutricula</name>
    <dbReference type="NCBI Taxonomy" id="1333877"/>
    <lineage>
        <taxon>Eukaryota</taxon>
        <taxon>Sar</taxon>
        <taxon>Alveolata</taxon>
        <taxon>Dinophyceae</taxon>
        <taxon>Peridiniales</taxon>
        <taxon>Peridiniales incertae sedis</taxon>
        <taxon>Zooxanthella</taxon>
    </lineage>
</organism>